<dbReference type="GO" id="GO:0016020">
    <property type="term" value="C:membrane"/>
    <property type="evidence" value="ECO:0007669"/>
    <property type="project" value="UniProtKB-SubCell"/>
</dbReference>
<keyword evidence="4 6" id="KW-1133">Transmembrane helix</keyword>
<dbReference type="PANTHER" id="PTHR12300:SF161">
    <property type="entry name" value="RECEPTOR EXPRESSION-ENHANCING PROTEIN"/>
    <property type="match status" value="1"/>
</dbReference>
<evidence type="ECO:0000256" key="3">
    <source>
        <dbReference type="ARBA" id="ARBA00022692"/>
    </source>
</evidence>
<comment type="subcellular location">
    <subcellularLocation>
        <location evidence="1 6">Membrane</location>
        <topology evidence="1 6">Multi-pass membrane protein</topology>
    </subcellularLocation>
</comment>
<dbReference type="AlphaFoldDB" id="A0ABD2JKY5"/>
<keyword evidence="3 6" id="KW-0812">Transmembrane</keyword>
<feature type="transmembrane region" description="Helical" evidence="6">
    <location>
        <begin position="12"/>
        <end position="43"/>
    </location>
</feature>
<comment type="similarity">
    <text evidence="2 6">Belongs to the DP1 family.</text>
</comment>
<evidence type="ECO:0000256" key="2">
    <source>
        <dbReference type="ARBA" id="ARBA00008573"/>
    </source>
</evidence>
<organism evidence="7 8">
    <name type="scientific">Heterodera schachtii</name>
    <name type="common">Sugarbeet cyst nematode worm</name>
    <name type="synonym">Tylenchus schachtii</name>
    <dbReference type="NCBI Taxonomy" id="97005"/>
    <lineage>
        <taxon>Eukaryota</taxon>
        <taxon>Metazoa</taxon>
        <taxon>Ecdysozoa</taxon>
        <taxon>Nematoda</taxon>
        <taxon>Chromadorea</taxon>
        <taxon>Rhabditida</taxon>
        <taxon>Tylenchina</taxon>
        <taxon>Tylenchomorpha</taxon>
        <taxon>Tylenchoidea</taxon>
        <taxon>Heteroderidae</taxon>
        <taxon>Heteroderinae</taxon>
        <taxon>Heterodera</taxon>
    </lineage>
</organism>
<evidence type="ECO:0000256" key="1">
    <source>
        <dbReference type="ARBA" id="ARBA00004141"/>
    </source>
</evidence>
<reference evidence="7 8" key="1">
    <citation type="submission" date="2024-10" db="EMBL/GenBank/DDBJ databases">
        <authorList>
            <person name="Kim D."/>
        </authorList>
    </citation>
    <scope>NUCLEOTIDE SEQUENCE [LARGE SCALE GENOMIC DNA]</scope>
    <source>
        <strain evidence="7">Taebaek</strain>
    </source>
</reference>
<evidence type="ECO:0000256" key="4">
    <source>
        <dbReference type="ARBA" id="ARBA00022989"/>
    </source>
</evidence>
<evidence type="ECO:0000313" key="8">
    <source>
        <dbReference type="Proteomes" id="UP001620645"/>
    </source>
</evidence>
<evidence type="ECO:0000313" key="7">
    <source>
        <dbReference type="EMBL" id="KAL3091164.1"/>
    </source>
</evidence>
<dbReference type="Pfam" id="PF03134">
    <property type="entry name" value="TB2_DP1_HVA22"/>
    <property type="match status" value="1"/>
</dbReference>
<accession>A0ABD2JKY5</accession>
<name>A0ABD2JKY5_HETSC</name>
<proteinExistence type="inferred from homology"/>
<protein>
    <recommendedName>
        <fullName evidence="6">Receptor expression-enhancing protein</fullName>
    </recommendedName>
</protein>
<evidence type="ECO:0000256" key="6">
    <source>
        <dbReference type="RuleBase" id="RU362006"/>
    </source>
</evidence>
<gene>
    <name evidence="7" type="ORF">niasHS_004283</name>
</gene>
<dbReference type="InterPro" id="IPR004345">
    <property type="entry name" value="TB2_DP1_HVA22"/>
</dbReference>
<sequence>MSSDESTTSSASGLFYIASFLVLLVFVLFPGNMFLSTLITVPYPMYASLLTLNTQNTSEFTQWLVYWCVFAVFCQLDFLFGSINGLLLLLYVPLKTVFLLSLAHPQTYGAHKMYVKHIRKWIDMTNLLD</sequence>
<keyword evidence="5 6" id="KW-0472">Membrane</keyword>
<dbReference type="EMBL" id="JBICCN010000135">
    <property type="protein sequence ID" value="KAL3091164.1"/>
    <property type="molecule type" value="Genomic_DNA"/>
</dbReference>
<feature type="transmembrane region" description="Helical" evidence="6">
    <location>
        <begin position="63"/>
        <end position="92"/>
    </location>
</feature>
<comment type="caution">
    <text evidence="7">The sequence shown here is derived from an EMBL/GenBank/DDBJ whole genome shotgun (WGS) entry which is preliminary data.</text>
</comment>
<keyword evidence="8" id="KW-1185">Reference proteome</keyword>
<dbReference type="Proteomes" id="UP001620645">
    <property type="component" value="Unassembled WGS sequence"/>
</dbReference>
<dbReference type="PANTHER" id="PTHR12300">
    <property type="entry name" value="HVA22-LIKE PROTEINS"/>
    <property type="match status" value="1"/>
</dbReference>
<evidence type="ECO:0000256" key="5">
    <source>
        <dbReference type="ARBA" id="ARBA00023136"/>
    </source>
</evidence>